<dbReference type="PANTHER" id="PTHR37297">
    <property type="entry name" value="PROTEIN NRDI"/>
    <property type="match status" value="1"/>
</dbReference>
<evidence type="ECO:0000313" key="3">
    <source>
        <dbReference type="Proteomes" id="UP001154095"/>
    </source>
</evidence>
<dbReference type="EMBL" id="OW659496">
    <property type="protein sequence ID" value="CAH2761374.1"/>
    <property type="molecule type" value="Genomic_DNA"/>
</dbReference>
<dbReference type="AlphaFoldDB" id="A0AAU9VGQ5"/>
<sequence>MIVVFDSLTGQCQRFAEKLGVPCIDILDYEPTDEDVFLVTRSWDFGKVTEETKVFLEHESAKVIGLAVGGNRNWGTNFGAAGDKIHNEYNIELVLKFEGSGFTKDVELVQQWIESYKGRTNK</sequence>
<dbReference type="EMBL" id="OW659477">
    <property type="protein sequence ID" value="CAH2761373.1"/>
    <property type="molecule type" value="Genomic_DNA"/>
</dbReference>
<evidence type="ECO:0000313" key="1">
    <source>
        <dbReference type="EMBL" id="CAH2761373.1"/>
    </source>
</evidence>
<dbReference type="GO" id="GO:0010181">
    <property type="term" value="F:FMN binding"/>
    <property type="evidence" value="ECO:0007669"/>
    <property type="project" value="InterPro"/>
</dbReference>
<dbReference type="Proteomes" id="UP001154095">
    <property type="component" value="Chromosome"/>
</dbReference>
<proteinExistence type="predicted"/>
<protein>
    <submittedName>
        <fullName evidence="1">Class Ib ribonucleoside-diphosphate reductase assembly flavoprotein NrdI</fullName>
    </submittedName>
</protein>
<dbReference type="InterPro" id="IPR004465">
    <property type="entry name" value="RNR_NrdI"/>
</dbReference>
<dbReference type="PANTHER" id="PTHR37297:SF1">
    <property type="entry name" value="PROTEIN NRDI"/>
    <property type="match status" value="1"/>
</dbReference>
<keyword evidence="3" id="KW-1185">Reference proteome</keyword>
<dbReference type="Proteomes" id="UP001154111">
    <property type="component" value="Chromosome"/>
</dbReference>
<dbReference type="Pfam" id="PF07972">
    <property type="entry name" value="Flavodoxin_NdrI"/>
    <property type="match status" value="1"/>
</dbReference>
<organism evidence="1 4">
    <name type="scientific">Erysipelothrix amsterdamensis</name>
    <dbReference type="NCBI Taxonomy" id="2929157"/>
    <lineage>
        <taxon>Bacteria</taxon>
        <taxon>Bacillati</taxon>
        <taxon>Bacillota</taxon>
        <taxon>Erysipelotrichia</taxon>
        <taxon>Erysipelotrichales</taxon>
        <taxon>Erysipelotrichaceae</taxon>
        <taxon>Erysipelothrix</taxon>
    </lineage>
</organism>
<name>A0AAU9VGQ5_9FIRM</name>
<dbReference type="RefSeq" id="WP_254007301.1">
    <property type="nucleotide sequence ID" value="NZ_OW659477.1"/>
</dbReference>
<dbReference type="Gene3D" id="3.40.50.360">
    <property type="match status" value="1"/>
</dbReference>
<accession>A0AAU9VGQ5</accession>
<evidence type="ECO:0000313" key="2">
    <source>
        <dbReference type="EMBL" id="CAH2761374.1"/>
    </source>
</evidence>
<dbReference type="SUPFAM" id="SSF52218">
    <property type="entry name" value="Flavoproteins"/>
    <property type="match status" value="1"/>
</dbReference>
<reference evidence="1" key="1">
    <citation type="submission" date="2022-04" db="EMBL/GenBank/DDBJ databases">
        <authorList>
            <person name="Forde T."/>
        </authorList>
    </citation>
    <scope>NUCLEOTIDE SEQUENCE</scope>
    <source>
        <strain evidence="1">A18Y016a</strain>
        <strain evidence="2">A18Y020d</strain>
    </source>
</reference>
<evidence type="ECO:0000313" key="4">
    <source>
        <dbReference type="Proteomes" id="UP001154111"/>
    </source>
</evidence>
<dbReference type="InterPro" id="IPR029039">
    <property type="entry name" value="Flavoprotein-like_sf"/>
</dbReference>
<gene>
    <name evidence="1" type="primary">nrdI</name>
    <name evidence="1" type="ORF">ERYAMS2_00676</name>
    <name evidence="2" type="ORF">ERYAMS_00382</name>
</gene>